<protein>
    <submittedName>
        <fullName evidence="1">Uncharacterized protein</fullName>
    </submittedName>
</protein>
<dbReference type="OMA" id="MRHPWGV"/>
<dbReference type="Proteomes" id="UP000191522">
    <property type="component" value="Unassembled WGS sequence"/>
</dbReference>
<dbReference type="STRING" id="69771.A0A1V6NRB8"/>
<comment type="caution">
    <text evidence="1">The sequence shown here is derived from an EMBL/GenBank/DDBJ whole genome shotgun (WGS) entry which is preliminary data.</text>
</comment>
<dbReference type="OrthoDB" id="4363600at2759"/>
<reference evidence="2" key="1">
    <citation type="journal article" date="2017" name="Nat. Microbiol.">
        <title>Global analysis of biosynthetic gene clusters reveals vast potential of secondary metabolite production in Penicillium species.</title>
        <authorList>
            <person name="Nielsen J.C."/>
            <person name="Grijseels S."/>
            <person name="Prigent S."/>
            <person name="Ji B."/>
            <person name="Dainat J."/>
            <person name="Nielsen K.F."/>
            <person name="Frisvad J.C."/>
            <person name="Workman M."/>
            <person name="Nielsen J."/>
        </authorList>
    </citation>
    <scope>NUCLEOTIDE SEQUENCE [LARGE SCALE GENOMIC DNA]</scope>
    <source>
        <strain evidence="2">IBT 11843</strain>
    </source>
</reference>
<gene>
    <name evidence="1" type="ORF">PENDEC_c040G02831</name>
</gene>
<evidence type="ECO:0000313" key="2">
    <source>
        <dbReference type="Proteomes" id="UP000191522"/>
    </source>
</evidence>
<evidence type="ECO:0000313" key="1">
    <source>
        <dbReference type="EMBL" id="OQD67275.1"/>
    </source>
</evidence>
<proteinExistence type="predicted"/>
<dbReference type="AlphaFoldDB" id="A0A1V6NRB8"/>
<organism evidence="1 2">
    <name type="scientific">Penicillium decumbens</name>
    <dbReference type="NCBI Taxonomy" id="69771"/>
    <lineage>
        <taxon>Eukaryota</taxon>
        <taxon>Fungi</taxon>
        <taxon>Dikarya</taxon>
        <taxon>Ascomycota</taxon>
        <taxon>Pezizomycotina</taxon>
        <taxon>Eurotiomycetes</taxon>
        <taxon>Eurotiomycetidae</taxon>
        <taxon>Eurotiales</taxon>
        <taxon>Aspergillaceae</taxon>
        <taxon>Penicillium</taxon>
    </lineage>
</organism>
<keyword evidence="2" id="KW-1185">Reference proteome</keyword>
<name>A0A1V6NRB8_PENDC</name>
<accession>A0A1V6NRB8</accession>
<dbReference type="EMBL" id="MDYL01000040">
    <property type="protein sequence ID" value="OQD67275.1"/>
    <property type="molecule type" value="Genomic_DNA"/>
</dbReference>
<sequence>MNNEFELTDGQYLGANIQKILLYPWKMIDYYLYLTRTVELGRTSENRLDETHLLTTNGFFQIDYDKLYSCITTPSINYVAFLALPVPSAGLPDRKIILGFDLKSHHLQAHLVDHASRRLADLGRVWSRAELIIDIQADRFLDILVSTLDGHLEILRVGMIGYFQESTRELHSALDLVIAIQFGQFLSDFAELLGEDKVQFTKFYQRYDEQMRDLLLKGSTRAWFAARDGLSIEQYRQREMNQPVLFDLFYEPSDVPSSKLRLLQQQVERPGESFLIPPARDIHAFADVATAIPAIVMISVLMVD</sequence>